<evidence type="ECO:0000256" key="10">
    <source>
        <dbReference type="ARBA" id="ARBA00023128"/>
    </source>
</evidence>
<keyword evidence="6" id="KW-0479">Metal-binding</keyword>
<dbReference type="Pfam" id="PF05193">
    <property type="entry name" value="Peptidase_M16_C"/>
    <property type="match status" value="1"/>
</dbReference>
<dbReference type="SUPFAM" id="SSF63411">
    <property type="entry name" value="LuxS/MPP-like metallohydrolase"/>
    <property type="match status" value="3"/>
</dbReference>
<keyword evidence="9" id="KW-0482">Metalloprotease</keyword>
<dbReference type="FunFam" id="3.30.830.10:FF:000009">
    <property type="entry name" value="Presequence protease, mitochondrial"/>
    <property type="match status" value="1"/>
</dbReference>
<evidence type="ECO:0000259" key="11">
    <source>
        <dbReference type="SMART" id="SM01264"/>
    </source>
</evidence>
<dbReference type="InterPro" id="IPR013578">
    <property type="entry name" value="Peptidase_M16C_assoc"/>
</dbReference>
<evidence type="ECO:0000313" key="12">
    <source>
        <dbReference type="EMBL" id="KQS71059.1"/>
    </source>
</evidence>
<keyword evidence="5" id="KW-0645">Protease</keyword>
<evidence type="ECO:0000256" key="8">
    <source>
        <dbReference type="ARBA" id="ARBA00022833"/>
    </source>
</evidence>
<reference evidence="12 13" key="2">
    <citation type="journal article" date="2008" name="Bioinformatics">
        <title>Assembly reconciliation.</title>
        <authorList>
            <person name="Zimin A.V."/>
            <person name="Smith D.R."/>
            <person name="Sutton G."/>
            <person name="Yorke J.A."/>
        </authorList>
    </citation>
    <scope>NUCLEOTIDE SEQUENCE [LARGE SCALE GENOMIC DNA]</scope>
    <source>
        <strain evidence="12 13">TSC#14021-0224.01</strain>
    </source>
</reference>
<dbReference type="PANTHER" id="PTHR43016">
    <property type="entry name" value="PRESEQUENCE PROTEASE"/>
    <property type="match status" value="1"/>
</dbReference>
<dbReference type="Pfam" id="PF08367">
    <property type="entry name" value="M16C_assoc"/>
    <property type="match status" value="1"/>
</dbReference>
<evidence type="ECO:0000256" key="3">
    <source>
        <dbReference type="ARBA" id="ARBA00007575"/>
    </source>
</evidence>
<keyword evidence="10" id="KW-0496">Mitochondrion</keyword>
<dbReference type="GO" id="GO:0046872">
    <property type="term" value="F:metal ion binding"/>
    <property type="evidence" value="ECO:0007669"/>
    <property type="project" value="UniProtKB-KW"/>
</dbReference>
<dbReference type="PANTHER" id="PTHR43016:SF13">
    <property type="entry name" value="PRESEQUENCE PROTEASE, MITOCHONDRIAL"/>
    <property type="match status" value="1"/>
</dbReference>
<evidence type="ECO:0000256" key="5">
    <source>
        <dbReference type="ARBA" id="ARBA00022670"/>
    </source>
</evidence>
<evidence type="ECO:0000256" key="1">
    <source>
        <dbReference type="ARBA" id="ARBA00001947"/>
    </source>
</evidence>
<name>A0A0Q5WCH2_DROER</name>
<evidence type="ECO:0000256" key="6">
    <source>
        <dbReference type="ARBA" id="ARBA00022723"/>
    </source>
</evidence>
<dbReference type="SMART" id="SM01264">
    <property type="entry name" value="M16C_associated"/>
    <property type="match status" value="1"/>
</dbReference>
<dbReference type="GO" id="GO:0004222">
    <property type="term" value="F:metalloendopeptidase activity"/>
    <property type="evidence" value="ECO:0007669"/>
    <property type="project" value="TreeGrafter"/>
</dbReference>
<dbReference type="GO" id="GO:0016485">
    <property type="term" value="P:protein processing"/>
    <property type="evidence" value="ECO:0007669"/>
    <property type="project" value="TreeGrafter"/>
</dbReference>
<dbReference type="OrthoDB" id="10250783at2759"/>
<dbReference type="Gene3D" id="3.30.830.10">
    <property type="entry name" value="Metalloenzyme, LuxS/M16 peptidase-like"/>
    <property type="match status" value="3"/>
</dbReference>
<reference evidence="12 13" key="1">
    <citation type="journal article" date="2007" name="Nature">
        <title>Evolution of genes and genomes on the Drosophila phylogeny.</title>
        <authorList>
            <consortium name="Drosophila 12 Genomes Consortium"/>
            <person name="Clark A.G."/>
            <person name="Eisen M.B."/>
            <person name="Smith D.R."/>
            <person name="Bergman C.M."/>
            <person name="Oliver B."/>
            <person name="Markow T.A."/>
            <person name="Kaufman T.C."/>
            <person name="Kellis M."/>
            <person name="Gelbart W."/>
            <person name="Iyer V.N."/>
            <person name="Pollard D.A."/>
            <person name="Sackton T.B."/>
            <person name="Larracuente A.M."/>
            <person name="Singh N.D."/>
            <person name="Abad J.P."/>
            <person name="Abt D.N."/>
            <person name="Adryan B."/>
            <person name="Aguade M."/>
            <person name="Akashi H."/>
            <person name="Anderson W.W."/>
            <person name="Aquadro C.F."/>
            <person name="Ardell D.H."/>
            <person name="Arguello R."/>
            <person name="Artieri C.G."/>
            <person name="Barbash D.A."/>
            <person name="Barker D."/>
            <person name="Barsanti P."/>
            <person name="Batterham P."/>
            <person name="Batzoglou S."/>
            <person name="Begun D."/>
            <person name="Bhutkar A."/>
            <person name="Blanco E."/>
            <person name="Bosak S.A."/>
            <person name="Bradley R.K."/>
            <person name="Brand A.D."/>
            <person name="Brent M.R."/>
            <person name="Brooks A.N."/>
            <person name="Brown R.H."/>
            <person name="Butlin R.K."/>
            <person name="Caggese C."/>
            <person name="Calvi B.R."/>
            <person name="Bernardo de Carvalho A."/>
            <person name="Caspi A."/>
            <person name="Castrezana S."/>
            <person name="Celniker S.E."/>
            <person name="Chang J.L."/>
            <person name="Chapple C."/>
            <person name="Chatterji S."/>
            <person name="Chinwalla A."/>
            <person name="Civetta A."/>
            <person name="Clifton S.W."/>
            <person name="Comeron J.M."/>
            <person name="Costello J.C."/>
            <person name="Coyne J.A."/>
            <person name="Daub J."/>
            <person name="David R.G."/>
            <person name="Delcher A.L."/>
            <person name="Delehaunty K."/>
            <person name="Do C.B."/>
            <person name="Ebling H."/>
            <person name="Edwards K."/>
            <person name="Eickbush T."/>
            <person name="Evans J.D."/>
            <person name="Filipski A."/>
            <person name="Findeiss S."/>
            <person name="Freyhult E."/>
            <person name="Fulton L."/>
            <person name="Fulton R."/>
            <person name="Garcia A.C."/>
            <person name="Gardiner A."/>
            <person name="Garfield D.A."/>
            <person name="Garvin B.E."/>
            <person name="Gibson G."/>
            <person name="Gilbert D."/>
            <person name="Gnerre S."/>
            <person name="Godfrey J."/>
            <person name="Good R."/>
            <person name="Gotea V."/>
            <person name="Gravely B."/>
            <person name="Greenberg A.J."/>
            <person name="Griffiths-Jones S."/>
            <person name="Gross S."/>
            <person name="Guigo R."/>
            <person name="Gustafson E.A."/>
            <person name="Haerty W."/>
            <person name="Hahn M.W."/>
            <person name="Halligan D.L."/>
            <person name="Halpern A.L."/>
            <person name="Halter G.M."/>
            <person name="Han M.V."/>
            <person name="Heger A."/>
            <person name="Hillier L."/>
            <person name="Hinrichs A.S."/>
            <person name="Holmes I."/>
            <person name="Hoskins R.A."/>
            <person name="Hubisz M.J."/>
            <person name="Hultmark D."/>
            <person name="Huntley M.A."/>
            <person name="Jaffe D.B."/>
            <person name="Jagadeeshan S."/>
            <person name="Jeck W.R."/>
            <person name="Johnson J."/>
            <person name="Jones C.D."/>
            <person name="Jordan W.C."/>
            <person name="Karpen G.H."/>
            <person name="Kataoka E."/>
            <person name="Keightley P.D."/>
            <person name="Kheradpour P."/>
            <person name="Kirkness E.F."/>
            <person name="Koerich L.B."/>
            <person name="Kristiansen K."/>
            <person name="Kudrna D."/>
            <person name="Kulathinal R.J."/>
            <person name="Kumar S."/>
            <person name="Kwok R."/>
            <person name="Lander E."/>
            <person name="Langley C.H."/>
            <person name="Lapoint R."/>
            <person name="Lazzaro B.P."/>
            <person name="Lee S.J."/>
            <person name="Levesque L."/>
            <person name="Li R."/>
            <person name="Lin C.F."/>
            <person name="Lin M.F."/>
            <person name="Lindblad-Toh K."/>
            <person name="Llopart A."/>
            <person name="Long M."/>
            <person name="Low L."/>
            <person name="Lozovsky E."/>
            <person name="Lu J."/>
            <person name="Luo M."/>
            <person name="Machado C.A."/>
            <person name="Makalowski W."/>
            <person name="Marzo M."/>
            <person name="Matsuda M."/>
            <person name="Matzkin L."/>
            <person name="McAllister B."/>
            <person name="McBride C.S."/>
            <person name="McKernan B."/>
            <person name="McKernan K."/>
            <person name="Mendez-Lago M."/>
            <person name="Minx P."/>
            <person name="Mollenhauer M.U."/>
            <person name="Montooth K."/>
            <person name="Mount S.M."/>
            <person name="Mu X."/>
            <person name="Myers E."/>
            <person name="Negre B."/>
            <person name="Newfeld S."/>
            <person name="Nielsen R."/>
            <person name="Noor M.A."/>
            <person name="O'Grady P."/>
            <person name="Pachter L."/>
            <person name="Papaceit M."/>
            <person name="Parisi M.J."/>
            <person name="Parisi M."/>
            <person name="Parts L."/>
            <person name="Pedersen J.S."/>
            <person name="Pesole G."/>
            <person name="Phillippy A.M."/>
            <person name="Ponting C.P."/>
            <person name="Pop M."/>
            <person name="Porcelli D."/>
            <person name="Powell J.R."/>
            <person name="Prohaska S."/>
            <person name="Pruitt K."/>
            <person name="Puig M."/>
            <person name="Quesneville H."/>
            <person name="Ram K.R."/>
            <person name="Rand D."/>
            <person name="Rasmussen M.D."/>
            <person name="Reed L.K."/>
            <person name="Reenan R."/>
            <person name="Reily A."/>
            <person name="Remington K.A."/>
            <person name="Rieger T.T."/>
            <person name="Ritchie M.G."/>
            <person name="Robin C."/>
            <person name="Rogers Y.H."/>
            <person name="Rohde C."/>
            <person name="Rozas J."/>
            <person name="Rubenfield M.J."/>
            <person name="Ruiz A."/>
            <person name="Russo S."/>
            <person name="Salzberg S.L."/>
            <person name="Sanchez-Gracia A."/>
            <person name="Saranga D.J."/>
            <person name="Sato H."/>
            <person name="Schaeffer S.W."/>
            <person name="Schatz M.C."/>
            <person name="Schlenke T."/>
            <person name="Schwartz R."/>
            <person name="Segarra C."/>
            <person name="Singh R.S."/>
            <person name="Sirot L."/>
            <person name="Sirota M."/>
            <person name="Sisneros N.B."/>
            <person name="Smith C.D."/>
            <person name="Smith T.F."/>
            <person name="Spieth J."/>
            <person name="Stage D.E."/>
            <person name="Stark A."/>
            <person name="Stephan W."/>
            <person name="Strausberg R.L."/>
            <person name="Strempel S."/>
            <person name="Sturgill D."/>
            <person name="Sutton G."/>
            <person name="Sutton G.G."/>
            <person name="Tao W."/>
            <person name="Teichmann S."/>
            <person name="Tobari Y.N."/>
            <person name="Tomimura Y."/>
            <person name="Tsolas J.M."/>
            <person name="Valente V.L."/>
            <person name="Venter E."/>
            <person name="Venter J.C."/>
            <person name="Vicario S."/>
            <person name="Vieira F.G."/>
            <person name="Vilella A.J."/>
            <person name="Villasante A."/>
            <person name="Walenz B."/>
            <person name="Wang J."/>
            <person name="Wasserman M."/>
            <person name="Watts T."/>
            <person name="Wilson D."/>
            <person name="Wilson R.K."/>
            <person name="Wing R.A."/>
            <person name="Wolfner M.F."/>
            <person name="Wong A."/>
            <person name="Wong G.K."/>
            <person name="Wu C.I."/>
            <person name="Wu G."/>
            <person name="Yamamoto D."/>
            <person name="Yang H.P."/>
            <person name="Yang S.P."/>
            <person name="Yorke J.A."/>
            <person name="Yoshida K."/>
            <person name="Zdobnov E."/>
            <person name="Zhang P."/>
            <person name="Zhang Y."/>
            <person name="Zimin A.V."/>
            <person name="Baldwin J."/>
            <person name="Abdouelleil A."/>
            <person name="Abdulkadir J."/>
            <person name="Abebe A."/>
            <person name="Abera B."/>
            <person name="Abreu J."/>
            <person name="Acer S.C."/>
            <person name="Aftuck L."/>
            <person name="Alexander A."/>
            <person name="An P."/>
            <person name="Anderson E."/>
            <person name="Anderson S."/>
            <person name="Arachi H."/>
            <person name="Azer M."/>
            <person name="Bachantsang P."/>
            <person name="Barry A."/>
            <person name="Bayul T."/>
            <person name="Berlin A."/>
            <person name="Bessette D."/>
            <person name="Bloom T."/>
            <person name="Blye J."/>
            <person name="Boguslavskiy L."/>
            <person name="Bonnet C."/>
            <person name="Boukhgalter B."/>
            <person name="Bourzgui I."/>
            <person name="Brown A."/>
            <person name="Cahill P."/>
            <person name="Channer S."/>
            <person name="Cheshatsang Y."/>
            <person name="Chuda L."/>
            <person name="Citroen M."/>
            <person name="Collymore A."/>
            <person name="Cooke P."/>
            <person name="Costello M."/>
            <person name="D'Aco K."/>
            <person name="Daza R."/>
            <person name="De Haan G."/>
            <person name="DeGray S."/>
            <person name="DeMaso C."/>
            <person name="Dhargay N."/>
            <person name="Dooley K."/>
            <person name="Dooley E."/>
            <person name="Doricent M."/>
            <person name="Dorje P."/>
            <person name="Dorjee K."/>
            <person name="Dupes A."/>
            <person name="Elong R."/>
            <person name="Falk J."/>
            <person name="Farina A."/>
            <person name="Faro S."/>
            <person name="Ferguson D."/>
            <person name="Fisher S."/>
            <person name="Foley C.D."/>
            <person name="Franke A."/>
            <person name="Friedrich D."/>
            <person name="Gadbois L."/>
            <person name="Gearin G."/>
            <person name="Gearin C.R."/>
            <person name="Giannoukos G."/>
            <person name="Goode T."/>
            <person name="Graham J."/>
            <person name="Grandbois E."/>
            <person name="Grewal S."/>
            <person name="Gyaltsen K."/>
            <person name="Hafez N."/>
            <person name="Hagos B."/>
            <person name="Hall J."/>
            <person name="Henson C."/>
            <person name="Hollinger A."/>
            <person name="Honan T."/>
            <person name="Huard M.D."/>
            <person name="Hughes L."/>
            <person name="Hurhula B."/>
            <person name="Husby M.E."/>
            <person name="Kamat A."/>
            <person name="Kanga B."/>
            <person name="Kashin S."/>
            <person name="Khazanovich D."/>
            <person name="Kisner P."/>
            <person name="Lance K."/>
            <person name="Lara M."/>
            <person name="Lee W."/>
            <person name="Lennon N."/>
            <person name="Letendre F."/>
            <person name="LeVine R."/>
            <person name="Lipovsky A."/>
            <person name="Liu X."/>
            <person name="Liu J."/>
            <person name="Liu S."/>
            <person name="Lokyitsang T."/>
            <person name="Lokyitsang Y."/>
            <person name="Lubonja R."/>
            <person name="Lui A."/>
            <person name="MacDonald P."/>
            <person name="Magnisalis V."/>
            <person name="Maru K."/>
            <person name="Matthews C."/>
            <person name="McCusker W."/>
            <person name="McDonough S."/>
            <person name="Mehta T."/>
            <person name="Meldrim J."/>
            <person name="Meneus L."/>
            <person name="Mihai O."/>
            <person name="Mihalev A."/>
            <person name="Mihova T."/>
            <person name="Mittelman R."/>
            <person name="Mlenga V."/>
            <person name="Montmayeur A."/>
            <person name="Mulrain L."/>
            <person name="Navidi A."/>
            <person name="Naylor J."/>
            <person name="Negash T."/>
            <person name="Nguyen T."/>
            <person name="Nguyen N."/>
            <person name="Nicol R."/>
            <person name="Norbu C."/>
            <person name="Norbu N."/>
            <person name="Novod N."/>
            <person name="O'Neill B."/>
            <person name="Osman S."/>
            <person name="Markiewicz E."/>
            <person name="Oyono O.L."/>
            <person name="Patti C."/>
            <person name="Phunkhang P."/>
            <person name="Pierre F."/>
            <person name="Priest M."/>
            <person name="Raghuraman S."/>
            <person name="Rege F."/>
            <person name="Reyes R."/>
            <person name="Rise C."/>
            <person name="Rogov P."/>
            <person name="Ross K."/>
            <person name="Ryan E."/>
            <person name="Settipalli S."/>
            <person name="Shea T."/>
            <person name="Sherpa N."/>
            <person name="Shi L."/>
            <person name="Shih D."/>
            <person name="Sparrow T."/>
            <person name="Spaulding J."/>
            <person name="Stalker J."/>
            <person name="Stange-Thomann N."/>
            <person name="Stavropoulos S."/>
            <person name="Stone C."/>
            <person name="Strader C."/>
            <person name="Tesfaye S."/>
            <person name="Thomson T."/>
            <person name="Thoulutsang Y."/>
            <person name="Thoulutsang D."/>
            <person name="Topham K."/>
            <person name="Topping I."/>
            <person name="Tsamla T."/>
            <person name="Vassiliev H."/>
            <person name="Vo A."/>
            <person name="Wangchuk T."/>
            <person name="Wangdi T."/>
            <person name="Weiand M."/>
            <person name="Wilkinson J."/>
            <person name="Wilson A."/>
            <person name="Yadav S."/>
            <person name="Young G."/>
            <person name="Yu Q."/>
            <person name="Zembek L."/>
            <person name="Zhong D."/>
            <person name="Zimmer A."/>
            <person name="Zwirko Z."/>
            <person name="Jaffe D.B."/>
            <person name="Alvarez P."/>
            <person name="Brockman W."/>
            <person name="Butler J."/>
            <person name="Chin C."/>
            <person name="Gnerre S."/>
            <person name="Grabherr M."/>
            <person name="Kleber M."/>
            <person name="Mauceli E."/>
            <person name="MacCallum I."/>
        </authorList>
    </citation>
    <scope>NUCLEOTIDE SEQUENCE [LARGE SCALE GENOMIC DNA]</scope>
    <source>
        <strain evidence="12 13">TSC#14021-0224.01</strain>
    </source>
</reference>
<dbReference type="Proteomes" id="UP000008711">
    <property type="component" value="Unassembled WGS sequence"/>
</dbReference>
<dbReference type="EMBL" id="CH954177">
    <property type="protein sequence ID" value="KQS71059.1"/>
    <property type="molecule type" value="Genomic_DNA"/>
</dbReference>
<evidence type="ECO:0000313" key="13">
    <source>
        <dbReference type="Proteomes" id="UP000008711"/>
    </source>
</evidence>
<evidence type="ECO:0000256" key="2">
    <source>
        <dbReference type="ARBA" id="ARBA00004173"/>
    </source>
</evidence>
<keyword evidence="7" id="KW-0378">Hydrolase</keyword>
<proteinExistence type="inferred from homology"/>
<keyword evidence="8" id="KW-0862">Zinc</keyword>
<accession>A0A0Q5WCH2</accession>
<protein>
    <recommendedName>
        <fullName evidence="4">Presequence protease, mitochondrial</fullName>
    </recommendedName>
</protein>
<comment type="similarity">
    <text evidence="3">Belongs to the peptidase M16 family. PreP subfamily.</text>
</comment>
<keyword evidence="13" id="KW-1185">Reference proteome</keyword>
<comment type="subcellular location">
    <subcellularLocation>
        <location evidence="2">Mitochondrion</location>
    </subcellularLocation>
</comment>
<gene>
    <name evidence="12" type="primary">Dere\GG23138</name>
    <name evidence="12" type="synonym">dere_GLEANR_7956</name>
    <name evidence="12" type="synonym">GG23138</name>
    <name evidence="12" type="ORF">Dere_GG23138</name>
</gene>
<comment type="cofactor">
    <cofactor evidence="1">
        <name>Zn(2+)</name>
        <dbReference type="ChEBI" id="CHEBI:29105"/>
    </cofactor>
</comment>
<sequence>MPHVTNKRKYKYEEGKIYHGFQCERVEHISEFEVTSYTFRYERTGTELWHIDRNDSNNVFSINFRTTPFDSTGLPHILEHLSLCGSQKYPVRDPFFKMLNRSVATFMNAMTGPDYTIYPFSTMNEIDFRNLQRIYLDAVFRPNLAYLDFLQEGWRLENKDIFDQHSKLIIKGVVYNEMKGAFSENAQIFSQSLLNNIFPDHTYGYVSGGNPLEIPKLSHKDLVEFHKKYYHPSNARIYSYGLHDPNKTLALLDKEYLSDQIWVDNSYSLIRNQERWTQPRFVHISSRLDNMGATIDRQNQIAIAMLMCDATNIQESFELHVLSEILIRGPNSPFYKNLIEPNFSGGYNQTTGYSSDTKDTTFVIGLQDLRVEDFKKCIEIFDKTIINSMNGGFDSQHVESVLHNLELSLKHQSPQFGNTLLFNSTVLWNHDGDVVSNLRVSDMVSRLRRSISENKNYFQEKINKYFANNNHRLTLTMSPDETYEDKFKQAELELVEQKVKLLDESDKKKIYESGLILDSYQKAKSNTDLLPCLTMNDVRDPPKWPKYYIQNVQNVRTQICKVPTNEITYFKCMFNITGLSHEEIQLMPLLCNVITTMGTTNYNYREFDKRILLKTGGIDFKLHLIEDVKDSKSYSVSVMMNTHALNNNVPDMFGLCQELFKNVKFDDSERLKMLIENYISYISVGVASSGHLYAMLGATSQVCDAAVNIT</sequence>
<dbReference type="InterPro" id="IPR011249">
    <property type="entry name" value="Metalloenz_LuxS/M16"/>
</dbReference>
<dbReference type="AlphaFoldDB" id="A0A0Q5WCH2"/>
<dbReference type="InterPro" id="IPR007863">
    <property type="entry name" value="Peptidase_M16_C"/>
</dbReference>
<organism evidence="12 13">
    <name type="scientific">Drosophila erecta</name>
    <name type="common">Fruit fly</name>
    <dbReference type="NCBI Taxonomy" id="7220"/>
    <lineage>
        <taxon>Eukaryota</taxon>
        <taxon>Metazoa</taxon>
        <taxon>Ecdysozoa</taxon>
        <taxon>Arthropoda</taxon>
        <taxon>Hexapoda</taxon>
        <taxon>Insecta</taxon>
        <taxon>Pterygota</taxon>
        <taxon>Neoptera</taxon>
        <taxon>Endopterygota</taxon>
        <taxon>Diptera</taxon>
        <taxon>Brachycera</taxon>
        <taxon>Muscomorpha</taxon>
        <taxon>Ephydroidea</taxon>
        <taxon>Drosophilidae</taxon>
        <taxon>Drosophila</taxon>
        <taxon>Sophophora</taxon>
    </lineage>
</organism>
<evidence type="ECO:0000256" key="4">
    <source>
        <dbReference type="ARBA" id="ARBA00020167"/>
    </source>
</evidence>
<dbReference type="FunFam" id="3.30.830.10:FF:000011">
    <property type="entry name" value="Presequence protease, mitochondrial"/>
    <property type="match status" value="1"/>
</dbReference>
<dbReference type="GO" id="GO:0005759">
    <property type="term" value="C:mitochondrial matrix"/>
    <property type="evidence" value="ECO:0007669"/>
    <property type="project" value="TreeGrafter"/>
</dbReference>
<evidence type="ECO:0000256" key="7">
    <source>
        <dbReference type="ARBA" id="ARBA00022801"/>
    </source>
</evidence>
<feature type="domain" description="Peptidase M16C associated" evidence="11">
    <location>
        <begin position="477"/>
        <end position="709"/>
    </location>
</feature>
<evidence type="ECO:0000256" key="9">
    <source>
        <dbReference type="ARBA" id="ARBA00023049"/>
    </source>
</evidence>